<dbReference type="InterPro" id="IPR003593">
    <property type="entry name" value="AAA+_ATPase"/>
</dbReference>
<feature type="transmembrane region" description="Helical" evidence="9">
    <location>
        <begin position="182"/>
        <end position="200"/>
    </location>
</feature>
<dbReference type="GO" id="GO:0015421">
    <property type="term" value="F:ABC-type oligopeptide transporter activity"/>
    <property type="evidence" value="ECO:0007669"/>
    <property type="project" value="TreeGrafter"/>
</dbReference>
<name>E8M9C3_PHOS4</name>
<evidence type="ECO:0000256" key="6">
    <source>
        <dbReference type="ARBA" id="ARBA00022840"/>
    </source>
</evidence>
<dbReference type="AlphaFoldDB" id="E8M9C3"/>
<sequence length="595" mass="65492">MARPSGLKQSLPSLVKFVRHTKPYLNEKKWLIGSAFGCLILQAFVRMLEPWPLKYIIDRLVVSDPTSAVHFAAFAQLSPIHYIFTFSLILIALVAIRAVVTYMATISMAVAGNHVITRLREKLFSHMQGLSILYHQKQRSGDLIIRLIGDMGMIKEVAVTAVVPLISSWLIFALILSAMLWLNWQLALIALLPLPILWLVTIKKSKKIHTVAKKNRQREGDMAATAAESIGAIQSVQALKIEDRFGNIFRQANSKSLKEGVKGKKLVASLQRTVEILVAISTALVLTFGSLEVLAGHLTPGGLLVFVYYLRRVFRPIRDFTKYTARLAKASAAGERVLKVLDEEHMVRDHPDAQTCPTLTGDIVFSNVRFHYPDKKRSAIHDINVTISHGRRLALVGASGSGKSTLISLLLRLCEPSQGTITINHTPIERYTIDSYRNQFAVVMQDTALFSATIAENISVVVPDASQEQIVAAAKVANIDDYIKSLPKGYQTEIGERGVTLSSGQKQRIAIARAALKNTPILILDEPTTGLDPEAEALVSKALVTLSTNKTTIWITHRPKFADMCDVVVRLNHGSIVDTSSQDSAALSQDIKTAG</sequence>
<dbReference type="PROSITE" id="PS50929">
    <property type="entry name" value="ABC_TM1F"/>
    <property type="match status" value="1"/>
</dbReference>
<evidence type="ECO:0000256" key="7">
    <source>
        <dbReference type="ARBA" id="ARBA00022989"/>
    </source>
</evidence>
<dbReference type="PROSITE" id="PS00211">
    <property type="entry name" value="ABC_TRANSPORTER_1"/>
    <property type="match status" value="1"/>
</dbReference>
<keyword evidence="8 9" id="KW-0472">Membrane</keyword>
<dbReference type="PROSITE" id="PS50893">
    <property type="entry name" value="ABC_TRANSPORTER_2"/>
    <property type="match status" value="1"/>
</dbReference>
<dbReference type="InterPro" id="IPR027417">
    <property type="entry name" value="P-loop_NTPase"/>
</dbReference>
<evidence type="ECO:0000256" key="9">
    <source>
        <dbReference type="SAM" id="Phobius"/>
    </source>
</evidence>
<evidence type="ECO:0000259" key="11">
    <source>
        <dbReference type="PROSITE" id="PS50929"/>
    </source>
</evidence>
<keyword evidence="3" id="KW-1003">Cell membrane</keyword>
<dbReference type="SUPFAM" id="SSF52540">
    <property type="entry name" value="P-loop containing nucleoside triphosphate hydrolases"/>
    <property type="match status" value="1"/>
</dbReference>
<feature type="domain" description="ABC transmembrane type-1" evidence="11">
    <location>
        <begin position="35"/>
        <end position="329"/>
    </location>
</feature>
<dbReference type="Gene3D" id="3.40.50.300">
    <property type="entry name" value="P-loop containing nucleotide triphosphate hydrolases"/>
    <property type="match status" value="1"/>
</dbReference>
<reference evidence="12 13" key="1">
    <citation type="journal article" date="2012" name="Int. J. Syst. Evol. Microbiol.">
        <title>Vibrio caribbeanicus sp. nov., isolated from the marine sponge Scleritoderma cyanea.</title>
        <authorList>
            <person name="Hoffmann M."/>
            <person name="Monday S.R."/>
            <person name="Allard M.W."/>
            <person name="Strain E.A."/>
            <person name="Whittaker P."/>
            <person name="Naum M."/>
            <person name="McCarthy P.J."/>
            <person name="Lopez J.V."/>
            <person name="Fischer M."/>
            <person name="Brown E.W."/>
        </authorList>
    </citation>
    <scope>NUCLEOTIDE SEQUENCE [LARGE SCALE GENOMIC DNA]</scope>
    <source>
        <strain evidence="13">DSMZ 21326</strain>
    </source>
</reference>
<protein>
    <submittedName>
        <fullName evidence="12">ABC transporter ATP-binding protein</fullName>
    </submittedName>
</protein>
<feature type="transmembrane region" description="Helical" evidence="9">
    <location>
        <begin position="266"/>
        <end position="288"/>
    </location>
</feature>
<evidence type="ECO:0000256" key="4">
    <source>
        <dbReference type="ARBA" id="ARBA00022692"/>
    </source>
</evidence>
<dbReference type="GO" id="GO:0016887">
    <property type="term" value="F:ATP hydrolysis activity"/>
    <property type="evidence" value="ECO:0007669"/>
    <property type="project" value="InterPro"/>
</dbReference>
<dbReference type="eggNOG" id="COG1132">
    <property type="taxonomic scope" value="Bacteria"/>
</dbReference>
<evidence type="ECO:0000256" key="2">
    <source>
        <dbReference type="ARBA" id="ARBA00022448"/>
    </source>
</evidence>
<dbReference type="GO" id="GO:0005886">
    <property type="term" value="C:plasma membrane"/>
    <property type="evidence" value="ECO:0007669"/>
    <property type="project" value="UniProtKB-SubCell"/>
</dbReference>
<dbReference type="InterPro" id="IPR039421">
    <property type="entry name" value="Type_1_exporter"/>
</dbReference>
<dbReference type="Pfam" id="PF00005">
    <property type="entry name" value="ABC_tran"/>
    <property type="match status" value="1"/>
</dbReference>
<dbReference type="SMART" id="SM00382">
    <property type="entry name" value="AAA"/>
    <property type="match status" value="1"/>
</dbReference>
<feature type="transmembrane region" description="Helical" evidence="9">
    <location>
        <begin position="30"/>
        <end position="48"/>
    </location>
</feature>
<evidence type="ECO:0000313" key="12">
    <source>
        <dbReference type="EMBL" id="EGA69479.1"/>
    </source>
</evidence>
<dbReference type="RefSeq" id="WP_008078516.1">
    <property type="nucleotide sequence ID" value="NZ_AEVT01000083.1"/>
</dbReference>
<dbReference type="InterPro" id="IPR003439">
    <property type="entry name" value="ABC_transporter-like_ATP-bd"/>
</dbReference>
<comment type="subcellular location">
    <subcellularLocation>
        <location evidence="1">Cell membrane</location>
        <topology evidence="1">Multi-pass membrane protein</topology>
    </subcellularLocation>
</comment>
<evidence type="ECO:0000313" key="13">
    <source>
        <dbReference type="Proteomes" id="UP000006228"/>
    </source>
</evidence>
<dbReference type="GeneID" id="95570173"/>
<dbReference type="Gene3D" id="1.20.1560.10">
    <property type="entry name" value="ABC transporter type 1, transmembrane domain"/>
    <property type="match status" value="1"/>
</dbReference>
<feature type="transmembrane region" description="Helical" evidence="9">
    <location>
        <begin position="157"/>
        <end position="176"/>
    </location>
</feature>
<dbReference type="Proteomes" id="UP000006228">
    <property type="component" value="Unassembled WGS sequence"/>
</dbReference>
<proteinExistence type="predicted"/>
<keyword evidence="5" id="KW-0547">Nucleotide-binding</keyword>
<feature type="domain" description="ABC transporter" evidence="10">
    <location>
        <begin position="363"/>
        <end position="591"/>
    </location>
</feature>
<dbReference type="OrthoDB" id="9806127at2"/>
<keyword evidence="2" id="KW-0813">Transport</keyword>
<dbReference type="GO" id="GO:0005524">
    <property type="term" value="F:ATP binding"/>
    <property type="evidence" value="ECO:0007669"/>
    <property type="project" value="UniProtKB-KW"/>
</dbReference>
<evidence type="ECO:0000256" key="5">
    <source>
        <dbReference type="ARBA" id="ARBA00022741"/>
    </source>
</evidence>
<evidence type="ECO:0000259" key="10">
    <source>
        <dbReference type="PROSITE" id="PS50893"/>
    </source>
</evidence>
<keyword evidence="4 9" id="KW-0812">Transmembrane</keyword>
<dbReference type="CDD" id="cd18564">
    <property type="entry name" value="ABC_6TM_exporter_like"/>
    <property type="match status" value="1"/>
</dbReference>
<keyword evidence="7 9" id="KW-1133">Transmembrane helix</keyword>
<feature type="transmembrane region" description="Helical" evidence="9">
    <location>
        <begin position="80"/>
        <end position="100"/>
    </location>
</feature>
<dbReference type="InterPro" id="IPR011527">
    <property type="entry name" value="ABC1_TM_dom"/>
</dbReference>
<dbReference type="Pfam" id="PF00664">
    <property type="entry name" value="ABC_membrane"/>
    <property type="match status" value="1"/>
</dbReference>
<evidence type="ECO:0000256" key="3">
    <source>
        <dbReference type="ARBA" id="ARBA00022475"/>
    </source>
</evidence>
<dbReference type="EMBL" id="AEVT01000083">
    <property type="protein sequence ID" value="EGA69479.1"/>
    <property type="molecule type" value="Genomic_DNA"/>
</dbReference>
<keyword evidence="6 12" id="KW-0067">ATP-binding</keyword>
<accession>E8M9C3</accession>
<dbReference type="SUPFAM" id="SSF90123">
    <property type="entry name" value="ABC transporter transmembrane region"/>
    <property type="match status" value="1"/>
</dbReference>
<organism evidence="12 13">
    <name type="scientific">Vibrio sinaloensis DSM 21326</name>
    <dbReference type="NCBI Taxonomy" id="945550"/>
    <lineage>
        <taxon>Bacteria</taxon>
        <taxon>Pseudomonadati</taxon>
        <taxon>Pseudomonadota</taxon>
        <taxon>Gammaproteobacteria</taxon>
        <taxon>Vibrionales</taxon>
        <taxon>Vibrionaceae</taxon>
        <taxon>Vibrio</taxon>
        <taxon>Vibrio oreintalis group</taxon>
    </lineage>
</organism>
<gene>
    <name evidence="12" type="ORF">VISI1226_09874</name>
</gene>
<dbReference type="PANTHER" id="PTHR43394">
    <property type="entry name" value="ATP-DEPENDENT PERMEASE MDL1, MITOCHONDRIAL"/>
    <property type="match status" value="1"/>
</dbReference>
<evidence type="ECO:0000256" key="8">
    <source>
        <dbReference type="ARBA" id="ARBA00023136"/>
    </source>
</evidence>
<dbReference type="PANTHER" id="PTHR43394:SF1">
    <property type="entry name" value="ATP-BINDING CASSETTE SUB-FAMILY B MEMBER 10, MITOCHONDRIAL"/>
    <property type="match status" value="1"/>
</dbReference>
<dbReference type="InterPro" id="IPR017871">
    <property type="entry name" value="ABC_transporter-like_CS"/>
</dbReference>
<dbReference type="InterPro" id="IPR036640">
    <property type="entry name" value="ABC1_TM_sf"/>
</dbReference>
<comment type="caution">
    <text evidence="12">The sequence shown here is derived from an EMBL/GenBank/DDBJ whole genome shotgun (WGS) entry which is preliminary data.</text>
</comment>
<dbReference type="FunFam" id="3.40.50.300:FF:000221">
    <property type="entry name" value="Multidrug ABC transporter ATP-binding protein"/>
    <property type="match status" value="1"/>
</dbReference>
<evidence type="ECO:0000256" key="1">
    <source>
        <dbReference type="ARBA" id="ARBA00004651"/>
    </source>
</evidence>